<reference evidence="4 5" key="1">
    <citation type="journal article" date="2022" name="Gigascience">
        <title>A chromosome-level genome assembly and annotation of the desert horned lizard, Phrynosoma platyrhinos, provides insight into chromosomal rearrangements among reptiles.</title>
        <authorList>
            <person name="Koochekian N."/>
            <person name="Ascanio A."/>
            <person name="Farleigh K."/>
            <person name="Card D.C."/>
            <person name="Schield D.R."/>
            <person name="Castoe T.A."/>
            <person name="Jezkova T."/>
        </authorList>
    </citation>
    <scope>NUCLEOTIDE SEQUENCE [LARGE SCALE GENOMIC DNA]</scope>
    <source>
        <strain evidence="4">NK-2021</strain>
    </source>
</reference>
<dbReference type="Pfam" id="PF00067">
    <property type="entry name" value="p450"/>
    <property type="match status" value="2"/>
</dbReference>
<dbReference type="InterPro" id="IPR050182">
    <property type="entry name" value="Cytochrome_P450_fam2"/>
</dbReference>
<dbReference type="PANTHER" id="PTHR24300">
    <property type="entry name" value="CYTOCHROME P450 508A4-RELATED"/>
    <property type="match status" value="1"/>
</dbReference>
<dbReference type="SUPFAM" id="SSF48264">
    <property type="entry name" value="Cytochrome P450"/>
    <property type="match status" value="1"/>
</dbReference>
<keyword evidence="2" id="KW-0479">Metal-binding</keyword>
<accession>A0ABQ7TQ56</accession>
<comment type="similarity">
    <text evidence="1">Belongs to the cytochrome P450 family.</text>
</comment>
<keyword evidence="5" id="KW-1185">Reference proteome</keyword>
<gene>
    <name evidence="4" type="ORF">JD844_005850</name>
</gene>
<evidence type="ECO:0000256" key="2">
    <source>
        <dbReference type="ARBA" id="ARBA00022723"/>
    </source>
</evidence>
<dbReference type="InterPro" id="IPR001128">
    <property type="entry name" value="Cyt_P450"/>
</dbReference>
<evidence type="ECO:0000313" key="4">
    <source>
        <dbReference type="EMBL" id="KAH0631506.1"/>
    </source>
</evidence>
<evidence type="ECO:0000256" key="3">
    <source>
        <dbReference type="ARBA" id="ARBA00023004"/>
    </source>
</evidence>
<proteinExistence type="inferred from homology"/>
<dbReference type="InterPro" id="IPR036396">
    <property type="entry name" value="Cyt_P450_sf"/>
</dbReference>
<keyword evidence="3" id="KW-0408">Iron</keyword>
<evidence type="ECO:0000256" key="1">
    <source>
        <dbReference type="ARBA" id="ARBA00010617"/>
    </source>
</evidence>
<dbReference type="EMBL" id="JAIPUX010000035">
    <property type="protein sequence ID" value="KAH0631506.1"/>
    <property type="molecule type" value="Genomic_DNA"/>
</dbReference>
<dbReference type="Gene3D" id="1.10.630.10">
    <property type="entry name" value="Cytochrome P450"/>
    <property type="match status" value="2"/>
</dbReference>
<protein>
    <submittedName>
        <fullName evidence="4">Uncharacterized protein</fullName>
    </submittedName>
</protein>
<comment type="caution">
    <text evidence="4">The sequence shown here is derived from an EMBL/GenBank/DDBJ whole genome shotgun (WGS) entry which is preliminary data.</text>
</comment>
<sequence>MLNNSFREMSTAGAQFYDIYDSYLKYFPGPHTKIYDFLEGIRLFIAKRVKKNQETLDPNVPRDFIDCFLIQMEKVNFSHLDASSTDVLDCMSHNTQTEKPFDPTYFLSRAVSNVICSIVFGDRFDYEDKDFQALMEMLNNSFREMSTAWAQAREIDDKEEGDCTSYLHDEDCQLHTASHLFGRSSLSLQFYDIYDSYLKYFPGPHTKIDDFLEGIRLFIAKKVKKNQETLDPNVPRDFIDCFLIQMEKVSYYHFQGGKHQEFDCRGHNRNRGGTSVQ</sequence>
<organism evidence="4 5">
    <name type="scientific">Phrynosoma platyrhinos</name>
    <name type="common">Desert horned lizard</name>
    <dbReference type="NCBI Taxonomy" id="52577"/>
    <lineage>
        <taxon>Eukaryota</taxon>
        <taxon>Metazoa</taxon>
        <taxon>Chordata</taxon>
        <taxon>Craniata</taxon>
        <taxon>Vertebrata</taxon>
        <taxon>Euteleostomi</taxon>
        <taxon>Lepidosauria</taxon>
        <taxon>Squamata</taxon>
        <taxon>Bifurcata</taxon>
        <taxon>Unidentata</taxon>
        <taxon>Episquamata</taxon>
        <taxon>Toxicofera</taxon>
        <taxon>Iguania</taxon>
        <taxon>Phrynosomatidae</taxon>
        <taxon>Phrynosomatinae</taxon>
        <taxon>Phrynosoma</taxon>
    </lineage>
</organism>
<dbReference type="PANTHER" id="PTHR24300:SF424">
    <property type="entry name" value="CYTOCHROME P450"/>
    <property type="match status" value="1"/>
</dbReference>
<dbReference type="Proteomes" id="UP000826234">
    <property type="component" value="Unassembled WGS sequence"/>
</dbReference>
<evidence type="ECO:0000313" key="5">
    <source>
        <dbReference type="Proteomes" id="UP000826234"/>
    </source>
</evidence>
<name>A0ABQ7TQ56_PHRPL</name>